<keyword evidence="13 17" id="KW-0479">Metal-binding</keyword>
<comment type="catalytic activity">
    <reaction evidence="1 17">
        <text>L-histidyl-[protein] + phosphoenolpyruvate = N(pros)-phospho-L-histidyl-[protein] + pyruvate</text>
        <dbReference type="Rhea" id="RHEA:23880"/>
        <dbReference type="Rhea" id="RHEA-COMP:9745"/>
        <dbReference type="Rhea" id="RHEA-COMP:9746"/>
        <dbReference type="ChEBI" id="CHEBI:15361"/>
        <dbReference type="ChEBI" id="CHEBI:29979"/>
        <dbReference type="ChEBI" id="CHEBI:58702"/>
        <dbReference type="ChEBI" id="CHEBI:64837"/>
        <dbReference type="EC" id="2.7.3.9"/>
    </reaction>
</comment>
<dbReference type="GO" id="GO:0008965">
    <property type="term" value="F:phosphoenolpyruvate-protein phosphotransferase activity"/>
    <property type="evidence" value="ECO:0007669"/>
    <property type="project" value="UniProtKB-EC"/>
</dbReference>
<dbReference type="EC" id="2.7.3.9" evidence="6 17"/>
<evidence type="ECO:0000256" key="20">
    <source>
        <dbReference type="PIRSR" id="PIRSR000732-3"/>
    </source>
</evidence>
<reference evidence="25" key="1">
    <citation type="journal article" date="2021" name="PeerJ">
        <title>Extensive microbial diversity within the chicken gut microbiome revealed by metagenomics and culture.</title>
        <authorList>
            <person name="Gilroy R."/>
            <person name="Ravi A."/>
            <person name="Getino M."/>
            <person name="Pursley I."/>
            <person name="Horton D.L."/>
            <person name="Alikhan N.F."/>
            <person name="Baker D."/>
            <person name="Gharbi K."/>
            <person name="Hall N."/>
            <person name="Watson M."/>
            <person name="Adriaenssens E.M."/>
            <person name="Foster-Nyarko E."/>
            <person name="Jarju S."/>
            <person name="Secka A."/>
            <person name="Antonio M."/>
            <person name="Oren A."/>
            <person name="Chaudhuri R.R."/>
            <person name="La Ragione R."/>
            <person name="Hildebrand F."/>
            <person name="Pallen M.J."/>
        </authorList>
    </citation>
    <scope>NUCLEOTIDE SEQUENCE</scope>
    <source>
        <strain evidence="25">ChiSxjej1B13-11762</strain>
    </source>
</reference>
<dbReference type="PROSITE" id="PS00742">
    <property type="entry name" value="PEP_ENZYMES_2"/>
    <property type="match status" value="1"/>
</dbReference>
<gene>
    <name evidence="25" type="primary">ptsP</name>
    <name evidence="25" type="ORF">H9873_00060</name>
</gene>
<dbReference type="InterPro" id="IPR008279">
    <property type="entry name" value="PEP-util_enz_mobile_dom"/>
</dbReference>
<keyword evidence="12 17" id="KW-0598">Phosphotransferase system</keyword>
<dbReference type="GO" id="GO:0009401">
    <property type="term" value="P:phosphoenolpyruvate-dependent sugar phosphotransferase system"/>
    <property type="evidence" value="ECO:0007669"/>
    <property type="project" value="UniProtKB-KW"/>
</dbReference>
<feature type="binding site" evidence="20">
    <location>
        <position position="455"/>
    </location>
    <ligand>
        <name>Mg(2+)</name>
        <dbReference type="ChEBI" id="CHEBI:18420"/>
    </ligand>
</feature>
<evidence type="ECO:0000256" key="6">
    <source>
        <dbReference type="ARBA" id="ARBA00012232"/>
    </source>
</evidence>
<evidence type="ECO:0000256" key="16">
    <source>
        <dbReference type="ARBA" id="ARBA00033235"/>
    </source>
</evidence>
<feature type="domain" description="PEP-utilising enzyme mobile" evidence="22">
    <location>
        <begin position="153"/>
        <end position="224"/>
    </location>
</feature>
<keyword evidence="21" id="KW-0175">Coiled coil</keyword>
<feature type="coiled-coil region" evidence="21">
    <location>
        <begin position="33"/>
        <end position="60"/>
    </location>
</feature>
<dbReference type="InterPro" id="IPR000121">
    <property type="entry name" value="PEP_util_C"/>
</dbReference>
<dbReference type="InterPro" id="IPR006318">
    <property type="entry name" value="PTS_EI-like"/>
</dbReference>
<dbReference type="InterPro" id="IPR050499">
    <property type="entry name" value="PEP-utilizing_PTS_enzyme"/>
</dbReference>
<dbReference type="NCBIfam" id="TIGR01417">
    <property type="entry name" value="PTS_I_fam"/>
    <property type="match status" value="1"/>
</dbReference>
<keyword evidence="14 17" id="KW-0418">Kinase</keyword>
<evidence type="ECO:0000256" key="18">
    <source>
        <dbReference type="PIRSR" id="PIRSR000732-1"/>
    </source>
</evidence>
<dbReference type="SUPFAM" id="SSF52009">
    <property type="entry name" value="Phosphohistidine domain"/>
    <property type="match status" value="1"/>
</dbReference>
<keyword evidence="8 17" id="KW-0813">Transport</keyword>
<evidence type="ECO:0000256" key="19">
    <source>
        <dbReference type="PIRSR" id="PIRSR000732-2"/>
    </source>
</evidence>
<name>A0A9D1UCD1_9FIRM</name>
<evidence type="ECO:0000256" key="15">
    <source>
        <dbReference type="ARBA" id="ARBA00022842"/>
    </source>
</evidence>
<dbReference type="GO" id="GO:0016301">
    <property type="term" value="F:kinase activity"/>
    <property type="evidence" value="ECO:0007669"/>
    <property type="project" value="UniProtKB-KW"/>
</dbReference>
<proteinExistence type="inferred from homology"/>
<evidence type="ECO:0000259" key="24">
    <source>
        <dbReference type="Pfam" id="PF05524"/>
    </source>
</evidence>
<dbReference type="Gene3D" id="3.20.20.60">
    <property type="entry name" value="Phosphoenolpyruvate-binding domains"/>
    <property type="match status" value="1"/>
</dbReference>
<keyword evidence="15 17" id="KW-0460">Magnesium</keyword>
<comment type="caution">
    <text evidence="25">The sequence shown here is derived from an EMBL/GenBank/DDBJ whole genome shotgun (WGS) entry which is preliminary data.</text>
</comment>
<dbReference type="PANTHER" id="PTHR46244:SF3">
    <property type="entry name" value="PHOSPHOENOLPYRUVATE-PROTEIN PHOSPHOTRANSFERASE"/>
    <property type="match status" value="1"/>
</dbReference>
<dbReference type="InterPro" id="IPR036618">
    <property type="entry name" value="PtsI_HPr-bd_sf"/>
</dbReference>
<dbReference type="InterPro" id="IPR015813">
    <property type="entry name" value="Pyrv/PenolPyrv_kinase-like_dom"/>
</dbReference>
<dbReference type="PANTHER" id="PTHR46244">
    <property type="entry name" value="PHOSPHOENOLPYRUVATE-PROTEIN PHOSPHOTRANSFERASE"/>
    <property type="match status" value="1"/>
</dbReference>
<dbReference type="Gene3D" id="1.10.274.10">
    <property type="entry name" value="PtsI, HPr-binding domain"/>
    <property type="match status" value="1"/>
</dbReference>
<comment type="function">
    <text evidence="3 17">General (non sugar-specific) component of the phosphoenolpyruvate-dependent sugar phosphotransferase system (sugar PTS). This major carbohydrate active-transport system catalyzes the phosphorylation of incoming sugar substrates concomitantly with their translocation across the cell membrane. Enzyme I transfers the phosphoryl group from phosphoenolpyruvate (PEP) to the phosphoryl carrier protein (HPr).</text>
</comment>
<evidence type="ECO:0000256" key="1">
    <source>
        <dbReference type="ARBA" id="ARBA00000683"/>
    </source>
</evidence>
<comment type="cofactor">
    <cofactor evidence="2 17 20">
        <name>Mg(2+)</name>
        <dbReference type="ChEBI" id="CHEBI:18420"/>
    </cofactor>
</comment>
<evidence type="ECO:0000256" key="11">
    <source>
        <dbReference type="ARBA" id="ARBA00022679"/>
    </source>
</evidence>
<protein>
    <recommendedName>
        <fullName evidence="7 17">Phosphoenolpyruvate-protein phosphotransferase</fullName>
        <ecNumber evidence="6 17">2.7.3.9</ecNumber>
    </recommendedName>
    <alternativeName>
        <fullName evidence="16 17">Phosphotransferase system, enzyme I</fullName>
    </alternativeName>
</protein>
<keyword evidence="10 17" id="KW-0762">Sugar transport</keyword>
<accession>A0A9D1UCD1</accession>
<dbReference type="SUPFAM" id="SSF51621">
    <property type="entry name" value="Phosphoenolpyruvate/pyruvate domain"/>
    <property type="match status" value="1"/>
</dbReference>
<dbReference type="Proteomes" id="UP000824263">
    <property type="component" value="Unassembled WGS sequence"/>
</dbReference>
<feature type="binding site" evidence="20">
    <location>
        <position position="431"/>
    </location>
    <ligand>
        <name>Mg(2+)</name>
        <dbReference type="ChEBI" id="CHEBI:18420"/>
    </ligand>
</feature>
<evidence type="ECO:0000256" key="13">
    <source>
        <dbReference type="ARBA" id="ARBA00022723"/>
    </source>
</evidence>
<dbReference type="Pfam" id="PF00391">
    <property type="entry name" value="PEP-utilizers"/>
    <property type="match status" value="1"/>
</dbReference>
<evidence type="ECO:0000256" key="10">
    <source>
        <dbReference type="ARBA" id="ARBA00022597"/>
    </source>
</evidence>
<dbReference type="InterPro" id="IPR008731">
    <property type="entry name" value="PTS_EIN"/>
</dbReference>
<evidence type="ECO:0000313" key="25">
    <source>
        <dbReference type="EMBL" id="HIW82709.1"/>
    </source>
</evidence>
<dbReference type="GO" id="GO:0046872">
    <property type="term" value="F:metal ion binding"/>
    <property type="evidence" value="ECO:0007669"/>
    <property type="project" value="UniProtKB-KW"/>
</dbReference>
<evidence type="ECO:0000256" key="21">
    <source>
        <dbReference type="SAM" id="Coils"/>
    </source>
</evidence>
<dbReference type="GO" id="GO:0005737">
    <property type="term" value="C:cytoplasm"/>
    <property type="evidence" value="ECO:0007669"/>
    <property type="project" value="UniProtKB-SubCell"/>
</dbReference>
<comment type="subcellular location">
    <subcellularLocation>
        <location evidence="4 17">Cytoplasm</location>
    </subcellularLocation>
</comment>
<reference evidence="25" key="2">
    <citation type="submission" date="2021-04" db="EMBL/GenBank/DDBJ databases">
        <authorList>
            <person name="Gilroy R."/>
        </authorList>
    </citation>
    <scope>NUCLEOTIDE SEQUENCE</scope>
    <source>
        <strain evidence="25">ChiSxjej1B13-11762</strain>
    </source>
</reference>
<evidence type="ECO:0000256" key="17">
    <source>
        <dbReference type="PIRNR" id="PIRNR000732"/>
    </source>
</evidence>
<dbReference type="InterPro" id="IPR036637">
    <property type="entry name" value="Phosphohistidine_dom_sf"/>
</dbReference>
<dbReference type="Pfam" id="PF02896">
    <property type="entry name" value="PEP-utilizers_C"/>
    <property type="match status" value="1"/>
</dbReference>
<sequence>MITLTGKKVSEGIVIGRLIFYKRDIKEMRRIYVKDVEKEVQRFQKARQKAVAELKELYESSIHEVGEANAAIFEMQQKIVEDEDFADRIVSIIVEQKLNAEYAVQTTAEEMLEGSDSNEKDYIQGHSADVKDVVLRLLQILARSWKDRLLADEPFVLAATELYPSEAVQLDKSKILGFVTRYGTINSHTAVIARTMNIPSVIGLGEALKKDYNGKTIIIDGFEGKVYIEPDYTTLTKMKQRQSENRTQTQNLERLKGKENVTQSGQKIDICANIGSREDIERVIRSDAGGVGLFRSEFLYMENGGKLPTEEQQFLAYKLAAESMGRKKVVIRTADLGGDKTAACIDLSGEKNPTMGCRGIRISLEKEEMFMTQLRAILRASLYGNVAVMFPMITSLEEVRKAKLLLGRAEKELKAEKIPYNERIEVGVMIETPAAVMLSGELAREVDFVSLGTNDLTQFTLGMDRENERIESYFNPHHPALLKMLRIVANNVHLENKRVSICGDMASDLDMTEFFLQIGIDELSVEPNQVLSLRKKIREIQ</sequence>
<evidence type="ECO:0000313" key="26">
    <source>
        <dbReference type="Proteomes" id="UP000824263"/>
    </source>
</evidence>
<keyword evidence="11 17" id="KW-0808">Transferase</keyword>
<dbReference type="Pfam" id="PF05524">
    <property type="entry name" value="PEP-utilisers_N"/>
    <property type="match status" value="1"/>
</dbReference>
<feature type="binding site" evidence="19">
    <location>
        <begin position="454"/>
        <end position="455"/>
    </location>
    <ligand>
        <name>phosphoenolpyruvate</name>
        <dbReference type="ChEBI" id="CHEBI:58702"/>
    </ligand>
</feature>
<keyword evidence="9 17" id="KW-0963">Cytoplasm</keyword>
<dbReference type="InterPro" id="IPR040442">
    <property type="entry name" value="Pyrv_kinase-like_dom_sf"/>
</dbReference>
<feature type="binding site" evidence="19">
    <location>
        <position position="465"/>
    </location>
    <ligand>
        <name>phosphoenolpyruvate</name>
        <dbReference type="ChEBI" id="CHEBI:58702"/>
    </ligand>
</feature>
<evidence type="ECO:0000256" key="7">
    <source>
        <dbReference type="ARBA" id="ARBA00016544"/>
    </source>
</evidence>
<evidence type="ECO:0000256" key="14">
    <source>
        <dbReference type="ARBA" id="ARBA00022777"/>
    </source>
</evidence>
<dbReference type="AlphaFoldDB" id="A0A9D1UCD1"/>
<evidence type="ECO:0000256" key="9">
    <source>
        <dbReference type="ARBA" id="ARBA00022490"/>
    </source>
</evidence>
<organism evidence="25 26">
    <name type="scientific">Candidatus Dorea gallistercoris</name>
    <dbReference type="NCBI Taxonomy" id="2838542"/>
    <lineage>
        <taxon>Bacteria</taxon>
        <taxon>Bacillati</taxon>
        <taxon>Bacillota</taxon>
        <taxon>Clostridia</taxon>
        <taxon>Lachnospirales</taxon>
        <taxon>Lachnospiraceae</taxon>
        <taxon>Dorea</taxon>
    </lineage>
</organism>
<evidence type="ECO:0000256" key="5">
    <source>
        <dbReference type="ARBA" id="ARBA00007837"/>
    </source>
</evidence>
<evidence type="ECO:0000256" key="3">
    <source>
        <dbReference type="ARBA" id="ARBA00002728"/>
    </source>
</evidence>
<feature type="domain" description="PEP-utilising enzyme C-terminal" evidence="23">
    <location>
        <begin position="252"/>
        <end position="540"/>
    </location>
</feature>
<evidence type="ECO:0000256" key="4">
    <source>
        <dbReference type="ARBA" id="ARBA00004496"/>
    </source>
</evidence>
<dbReference type="EMBL" id="DXGF01000002">
    <property type="protein sequence ID" value="HIW82709.1"/>
    <property type="molecule type" value="Genomic_DNA"/>
</dbReference>
<dbReference type="PRINTS" id="PR01736">
    <property type="entry name" value="PHPHTRNFRASE"/>
</dbReference>
<feature type="active site" description="Tele-phosphohistidine intermediate" evidence="18">
    <location>
        <position position="188"/>
    </location>
</feature>
<evidence type="ECO:0000259" key="23">
    <source>
        <dbReference type="Pfam" id="PF02896"/>
    </source>
</evidence>
<evidence type="ECO:0000259" key="22">
    <source>
        <dbReference type="Pfam" id="PF00391"/>
    </source>
</evidence>
<evidence type="ECO:0000256" key="12">
    <source>
        <dbReference type="ARBA" id="ARBA00022683"/>
    </source>
</evidence>
<feature type="binding site" evidence="19">
    <location>
        <position position="295"/>
    </location>
    <ligand>
        <name>phosphoenolpyruvate</name>
        <dbReference type="ChEBI" id="CHEBI:58702"/>
    </ligand>
</feature>
<dbReference type="PIRSF" id="PIRSF000732">
    <property type="entry name" value="PTS_enzyme_I"/>
    <property type="match status" value="1"/>
</dbReference>
<evidence type="ECO:0000256" key="2">
    <source>
        <dbReference type="ARBA" id="ARBA00001946"/>
    </source>
</evidence>
<evidence type="ECO:0000256" key="8">
    <source>
        <dbReference type="ARBA" id="ARBA00022448"/>
    </source>
</evidence>
<dbReference type="SUPFAM" id="SSF47831">
    <property type="entry name" value="Enzyme I of the PEP:sugar phosphotransferase system HPr-binding (sub)domain"/>
    <property type="match status" value="1"/>
</dbReference>
<dbReference type="InterPro" id="IPR023151">
    <property type="entry name" value="PEP_util_CS"/>
</dbReference>
<dbReference type="Gene3D" id="3.50.30.10">
    <property type="entry name" value="Phosphohistidine domain"/>
    <property type="match status" value="1"/>
</dbReference>
<feature type="active site" description="Proton donor" evidence="18">
    <location>
        <position position="502"/>
    </location>
</feature>
<dbReference type="InterPro" id="IPR024692">
    <property type="entry name" value="PTS_EI"/>
</dbReference>
<feature type="binding site" evidence="19">
    <location>
        <position position="332"/>
    </location>
    <ligand>
        <name>phosphoenolpyruvate</name>
        <dbReference type="ChEBI" id="CHEBI:58702"/>
    </ligand>
</feature>
<comment type="similarity">
    <text evidence="5 17">Belongs to the PEP-utilizing enzyme family.</text>
</comment>
<feature type="domain" description="Phosphotransferase system enzyme I N-terminal" evidence="24">
    <location>
        <begin position="5"/>
        <end position="123"/>
    </location>
</feature>